<gene>
    <name evidence="1" type="ORF">ACFYV7_30085</name>
</gene>
<comment type="caution">
    <text evidence="1">The sequence shown here is derived from an EMBL/GenBank/DDBJ whole genome shotgun (WGS) entry which is preliminary data.</text>
</comment>
<evidence type="ECO:0000313" key="1">
    <source>
        <dbReference type="EMBL" id="MFF3227081.1"/>
    </source>
</evidence>
<keyword evidence="1" id="KW-0378">Hydrolase</keyword>
<evidence type="ECO:0000313" key="2">
    <source>
        <dbReference type="Proteomes" id="UP001601948"/>
    </source>
</evidence>
<dbReference type="RefSeq" id="WP_387722859.1">
    <property type="nucleotide sequence ID" value="NZ_JBIAPI010000009.1"/>
</dbReference>
<keyword evidence="2" id="KW-1185">Reference proteome</keyword>
<protein>
    <submittedName>
        <fullName evidence="1">Alpha/beta fold hydrolase</fullName>
    </submittedName>
</protein>
<dbReference type="GO" id="GO:0016787">
    <property type="term" value="F:hydrolase activity"/>
    <property type="evidence" value="ECO:0007669"/>
    <property type="project" value="UniProtKB-KW"/>
</dbReference>
<reference evidence="1 2" key="1">
    <citation type="submission" date="2024-10" db="EMBL/GenBank/DDBJ databases">
        <title>The Natural Products Discovery Center: Release of the First 8490 Sequenced Strains for Exploring Actinobacteria Biosynthetic Diversity.</title>
        <authorList>
            <person name="Kalkreuter E."/>
            <person name="Kautsar S.A."/>
            <person name="Yang D."/>
            <person name="Bader C.D."/>
            <person name="Teijaro C.N."/>
            <person name="Fluegel L."/>
            <person name="Davis C.M."/>
            <person name="Simpson J.R."/>
            <person name="Lauterbach L."/>
            <person name="Steele A.D."/>
            <person name="Gui C."/>
            <person name="Meng S."/>
            <person name="Li G."/>
            <person name="Viehrig K."/>
            <person name="Ye F."/>
            <person name="Su P."/>
            <person name="Kiefer A.F."/>
            <person name="Nichols A."/>
            <person name="Cepeda A.J."/>
            <person name="Yan W."/>
            <person name="Fan B."/>
            <person name="Jiang Y."/>
            <person name="Adhikari A."/>
            <person name="Zheng C.-J."/>
            <person name="Schuster L."/>
            <person name="Cowan T.M."/>
            <person name="Smanski M.J."/>
            <person name="Chevrette M.G."/>
            <person name="De Carvalho L.P.S."/>
            <person name="Shen B."/>
        </authorList>
    </citation>
    <scope>NUCLEOTIDE SEQUENCE [LARGE SCALE GENOMIC DNA]</scope>
    <source>
        <strain evidence="1 2">NPDC003040</strain>
    </source>
</reference>
<sequence length="52" mass="5637">MDRPLLVGWSYGALLGVHWADRNPARVAGAVGVDGSFPMGWLDRRCRRGSGP</sequence>
<dbReference type="Gene3D" id="3.40.50.1820">
    <property type="entry name" value="alpha/beta hydrolase"/>
    <property type="match status" value="1"/>
</dbReference>
<dbReference type="EMBL" id="JBIAPI010000009">
    <property type="protein sequence ID" value="MFF3227081.1"/>
    <property type="molecule type" value="Genomic_DNA"/>
</dbReference>
<name>A0ABW6R0M7_9NOCA</name>
<accession>A0ABW6R0M7</accession>
<proteinExistence type="predicted"/>
<dbReference type="InterPro" id="IPR029058">
    <property type="entry name" value="AB_hydrolase_fold"/>
</dbReference>
<dbReference type="SUPFAM" id="SSF53474">
    <property type="entry name" value="alpha/beta-Hydrolases"/>
    <property type="match status" value="1"/>
</dbReference>
<dbReference type="Proteomes" id="UP001601948">
    <property type="component" value="Unassembled WGS sequence"/>
</dbReference>
<organism evidence="1 2">
    <name type="scientific">Nocardia suismassiliense</name>
    <dbReference type="NCBI Taxonomy" id="2077092"/>
    <lineage>
        <taxon>Bacteria</taxon>
        <taxon>Bacillati</taxon>
        <taxon>Actinomycetota</taxon>
        <taxon>Actinomycetes</taxon>
        <taxon>Mycobacteriales</taxon>
        <taxon>Nocardiaceae</taxon>
        <taxon>Nocardia</taxon>
    </lineage>
</organism>